<proteinExistence type="predicted"/>
<name>A0A377UT33_KLEPN</name>
<dbReference type="EMBL" id="UGKT01000001">
    <property type="protein sequence ID" value="STT00814.1"/>
    <property type="molecule type" value="Genomic_DNA"/>
</dbReference>
<evidence type="ECO:0000313" key="3">
    <source>
        <dbReference type="Proteomes" id="UP000255518"/>
    </source>
</evidence>
<protein>
    <submittedName>
        <fullName evidence="2">Colicin V</fullName>
    </submittedName>
</protein>
<dbReference type="Proteomes" id="UP000255518">
    <property type="component" value="Unassembled WGS sequence"/>
</dbReference>
<sequence length="123" mass="12305">MRELNVFEMQEISGGYSWDTSSFMSTLTSLVTNGVEAVGSAIAFGTVAAMWGAFAAGGKAGDGGGILGFGIIAELGGVIFGAIGGFIGGAVSGIALGWEQTVKYIADSYTSALDGTFTTLGIS</sequence>
<keyword evidence="1" id="KW-0472">Membrane</keyword>
<keyword evidence="1" id="KW-0812">Transmembrane</keyword>
<evidence type="ECO:0000256" key="1">
    <source>
        <dbReference type="SAM" id="Phobius"/>
    </source>
</evidence>
<keyword evidence="1" id="KW-1133">Transmembrane helix</keyword>
<feature type="transmembrane region" description="Helical" evidence="1">
    <location>
        <begin position="69"/>
        <end position="98"/>
    </location>
</feature>
<accession>A0A377UT33</accession>
<reference evidence="2 3" key="1">
    <citation type="submission" date="2018-06" db="EMBL/GenBank/DDBJ databases">
        <authorList>
            <consortium name="Pathogen Informatics"/>
            <person name="Doyle S."/>
        </authorList>
    </citation>
    <scope>NUCLEOTIDE SEQUENCE [LARGE SCALE GENOMIC DNA]</scope>
    <source>
        <strain evidence="2 3">NCTC13443</strain>
    </source>
</reference>
<dbReference type="AlphaFoldDB" id="A0A377UT33"/>
<feature type="transmembrane region" description="Helical" evidence="1">
    <location>
        <begin position="37"/>
        <end position="57"/>
    </location>
</feature>
<organism evidence="2 3">
    <name type="scientific">Klebsiella pneumoniae</name>
    <dbReference type="NCBI Taxonomy" id="573"/>
    <lineage>
        <taxon>Bacteria</taxon>
        <taxon>Pseudomonadati</taxon>
        <taxon>Pseudomonadota</taxon>
        <taxon>Gammaproteobacteria</taxon>
        <taxon>Enterobacterales</taxon>
        <taxon>Enterobacteriaceae</taxon>
        <taxon>Klebsiella/Raoultella group</taxon>
        <taxon>Klebsiella</taxon>
        <taxon>Klebsiella pneumoniae complex</taxon>
    </lineage>
</organism>
<evidence type="ECO:0000313" key="2">
    <source>
        <dbReference type="EMBL" id="STT00814.1"/>
    </source>
</evidence>
<gene>
    <name evidence="2" type="ORF">NCTC13443_01109</name>
</gene>